<evidence type="ECO:0000259" key="1">
    <source>
        <dbReference type="Pfam" id="PF01145"/>
    </source>
</evidence>
<feature type="domain" description="Band 7" evidence="1">
    <location>
        <begin position="264"/>
        <end position="476"/>
    </location>
</feature>
<dbReference type="PIRSF" id="PIRSF035261">
    <property type="entry name" value="UCP035261"/>
    <property type="match status" value="1"/>
</dbReference>
<dbReference type="InterPro" id="IPR017037">
    <property type="entry name" value="UCP035261"/>
</dbReference>
<comment type="caution">
    <text evidence="2">The sequence shown here is derived from an EMBL/GenBank/DDBJ whole genome shotgun (WGS) entry which is preliminary data.</text>
</comment>
<reference evidence="2 3" key="1">
    <citation type="submission" date="2019-11" db="EMBL/GenBank/DDBJ databases">
        <title>Novel species isolated from a subtropical stream in China.</title>
        <authorList>
            <person name="Lu H."/>
        </authorList>
    </citation>
    <scope>NUCLEOTIDE SEQUENCE [LARGE SCALE GENOMIC DNA]</scope>
    <source>
        <strain evidence="2 3">FT92W</strain>
    </source>
</reference>
<protein>
    <submittedName>
        <fullName evidence="2">Flotillin family protein</fullName>
    </submittedName>
</protein>
<evidence type="ECO:0000313" key="2">
    <source>
        <dbReference type="EMBL" id="MRV75830.1"/>
    </source>
</evidence>
<dbReference type="EMBL" id="WKJJ01000024">
    <property type="protein sequence ID" value="MRV75830.1"/>
    <property type="molecule type" value="Genomic_DNA"/>
</dbReference>
<dbReference type="InterPro" id="IPR001107">
    <property type="entry name" value="Band_7"/>
</dbReference>
<dbReference type="Proteomes" id="UP000446768">
    <property type="component" value="Unassembled WGS sequence"/>
</dbReference>
<dbReference type="AlphaFoldDB" id="A0A7X2ITV6"/>
<dbReference type="RefSeq" id="WP_154380744.1">
    <property type="nucleotide sequence ID" value="NZ_WKJJ01000024.1"/>
</dbReference>
<evidence type="ECO:0000313" key="3">
    <source>
        <dbReference type="Proteomes" id="UP000446768"/>
    </source>
</evidence>
<dbReference type="Pfam" id="PF01145">
    <property type="entry name" value="Band_7"/>
    <property type="match status" value="1"/>
</dbReference>
<keyword evidence="3" id="KW-1185">Reference proteome</keyword>
<accession>A0A7X2ITV6</accession>
<proteinExistence type="predicted"/>
<name>A0A7X2ITV6_9BURK</name>
<sequence length="633" mass="69453">MVVAAVLLIVLLLLLVSGVIKYIPNDRIGVVEKLWSPSGSVQSGLLALNGEAGLQPELRRGGFHFFAPFQYRVHIHPMVSVTQGTIGYVFARDGIDLPAGQTLADNAAIADFRDVRAFLGNGGQKGPQRMILREGTHIINPALFVVMTEEATYSMSLDAKEKAYYEQMRGLLDERSGFTPVVIKETTGSHDSDQLAVVTVQDGPGLVKDELLAPDVGDSHNAFQEPEKFLAAGGRRGRQERVLVEGTYFINRLFATVEFIKKTVIPVGFVGVVVSYTGHKGADLSGTEYTHGELVESGCRGVWRDPLMPGKYAFNTYAGKIELVPTTNFVLMWKSGESGSNFDKNLREITLITKDAFEPQLPLSVVVHIDYRKAPMVVQRFGNVAQLVEQTLDPMVSSYFKNVSQTKTFIELIQSRSELQANASEDMRQRFQAYSLEFQEVLIGTPKPQEGDNKIENIMAQLRDRQIAREQVETFAQKQIAADKERELNEAEQRAAKQKELTGSLVDISIKENQGAANVKAAEKRRQEIEALAQAERFKQEMEGSGRASAIRSVGEAEAAAIQAKSEAMQGEGADKQLTQTVMLRLAEAFEAAKVPLVPQVQMGGADSNAFSTLLGLMSAIKARELAATPGKE</sequence>
<gene>
    <name evidence="2" type="ORF">GJ700_29375</name>
</gene>
<organism evidence="2 3">
    <name type="scientific">Pseudoduganella rivuli</name>
    <dbReference type="NCBI Taxonomy" id="2666085"/>
    <lineage>
        <taxon>Bacteria</taxon>
        <taxon>Pseudomonadati</taxon>
        <taxon>Pseudomonadota</taxon>
        <taxon>Betaproteobacteria</taxon>
        <taxon>Burkholderiales</taxon>
        <taxon>Oxalobacteraceae</taxon>
        <taxon>Telluria group</taxon>
        <taxon>Pseudoduganella</taxon>
    </lineage>
</organism>